<keyword evidence="7" id="KW-0520">NAD</keyword>
<keyword evidence="5 8" id="KW-0862">Zinc</keyword>
<protein>
    <submittedName>
        <fullName evidence="11">GroES-like protein</fullName>
    </submittedName>
</protein>
<evidence type="ECO:0000256" key="7">
    <source>
        <dbReference type="ARBA" id="ARBA00023027"/>
    </source>
</evidence>
<evidence type="ECO:0000256" key="8">
    <source>
        <dbReference type="RuleBase" id="RU361277"/>
    </source>
</evidence>
<dbReference type="OrthoDB" id="5363962at2759"/>
<evidence type="ECO:0000259" key="9">
    <source>
        <dbReference type="Pfam" id="PF00107"/>
    </source>
</evidence>
<accession>A0A6A5KLM7</accession>
<dbReference type="AlphaFoldDB" id="A0A6A5KLM7"/>
<evidence type="ECO:0000256" key="5">
    <source>
        <dbReference type="ARBA" id="ARBA00022833"/>
    </source>
</evidence>
<comment type="cofactor">
    <cofactor evidence="1 8">
        <name>Zn(2+)</name>
        <dbReference type="ChEBI" id="CHEBI:29105"/>
    </cofactor>
</comment>
<dbReference type="InterPro" id="IPR002328">
    <property type="entry name" value="ADH_Zn_CS"/>
</dbReference>
<dbReference type="Pfam" id="PF00107">
    <property type="entry name" value="ADH_zinc_N"/>
    <property type="match status" value="1"/>
</dbReference>
<organism evidence="11 12">
    <name type="scientific">Decorospora gaudefroyi</name>
    <dbReference type="NCBI Taxonomy" id="184978"/>
    <lineage>
        <taxon>Eukaryota</taxon>
        <taxon>Fungi</taxon>
        <taxon>Dikarya</taxon>
        <taxon>Ascomycota</taxon>
        <taxon>Pezizomycotina</taxon>
        <taxon>Dothideomycetes</taxon>
        <taxon>Pleosporomycetidae</taxon>
        <taxon>Pleosporales</taxon>
        <taxon>Pleosporineae</taxon>
        <taxon>Pleosporaceae</taxon>
        <taxon>Decorospora</taxon>
    </lineage>
</organism>
<keyword evidence="12" id="KW-1185">Reference proteome</keyword>
<comment type="similarity">
    <text evidence="3 8">Belongs to the zinc-containing alcohol dehydrogenase family.</text>
</comment>
<dbReference type="PROSITE" id="PS00059">
    <property type="entry name" value="ADH_ZINC"/>
    <property type="match status" value="1"/>
</dbReference>
<keyword evidence="4 8" id="KW-0479">Metal-binding</keyword>
<sequence>MATEKQDQSTRQIRASVLHGAKDLRIETRELSPPSATELQVSIRSTGLCGSDLHYYRHYRNGDIIVKEPISLGHESAGVVVSVGTEVTNFNPGDKVALEVGLPCESCDRCKEGRYNICAGMKFRSSAKAFPHAQGTLQDRINHPAAWCHKLPDDMVLELGALLEPLSVAIQASRRAQLAPGSTVLVFGAGAVGLLVAAMAKISGAGTVVIADIDGGRVRFGVENKFAHKSFTVRMKRGSTIEEQLSIAKEIATEIGMMAKEGGGGEVGEVDAVFECTGVPSCVQASIFATRPGGKVLLIGMGTPVQTLPISAAALREVDIIGVFRYANTYPTGIEVVSKKGDDYPDFAKLVTHTYKGLESAVEAFDMAGRTKDDSGNLVIKVVLETGEEDKANL</sequence>
<proteinExistence type="inferred from homology"/>
<dbReference type="InterPro" id="IPR013149">
    <property type="entry name" value="ADH-like_C"/>
</dbReference>
<dbReference type="Pfam" id="PF08240">
    <property type="entry name" value="ADH_N"/>
    <property type="match status" value="1"/>
</dbReference>
<dbReference type="SUPFAM" id="SSF50129">
    <property type="entry name" value="GroES-like"/>
    <property type="match status" value="1"/>
</dbReference>
<dbReference type="Gene3D" id="3.90.180.10">
    <property type="entry name" value="Medium-chain alcohol dehydrogenases, catalytic domain"/>
    <property type="match status" value="1"/>
</dbReference>
<reference evidence="11" key="1">
    <citation type="submission" date="2020-01" db="EMBL/GenBank/DDBJ databases">
        <authorList>
            <consortium name="DOE Joint Genome Institute"/>
            <person name="Haridas S."/>
            <person name="Albert R."/>
            <person name="Binder M."/>
            <person name="Bloem J."/>
            <person name="Labutti K."/>
            <person name="Salamov A."/>
            <person name="Andreopoulos B."/>
            <person name="Baker S.E."/>
            <person name="Barry K."/>
            <person name="Bills G."/>
            <person name="Bluhm B.H."/>
            <person name="Cannon C."/>
            <person name="Castanera R."/>
            <person name="Culley D.E."/>
            <person name="Daum C."/>
            <person name="Ezra D."/>
            <person name="Gonzalez J.B."/>
            <person name="Henrissat B."/>
            <person name="Kuo A."/>
            <person name="Liang C."/>
            <person name="Lipzen A."/>
            <person name="Lutzoni F."/>
            <person name="Magnuson J."/>
            <person name="Mondo S."/>
            <person name="Nolan M."/>
            <person name="Ohm R."/>
            <person name="Pangilinan J."/>
            <person name="Park H.-J."/>
            <person name="Ramirez L."/>
            <person name="Alfaro M."/>
            <person name="Sun H."/>
            <person name="Tritt A."/>
            <person name="Yoshinaga Y."/>
            <person name="Zwiers L.-H."/>
            <person name="Turgeon B.G."/>
            <person name="Goodwin S.B."/>
            <person name="Spatafora J.W."/>
            <person name="Crous P.W."/>
            <person name="Grigoriev I.V."/>
        </authorList>
    </citation>
    <scope>NUCLEOTIDE SEQUENCE</scope>
    <source>
        <strain evidence="11">P77</strain>
    </source>
</reference>
<evidence type="ECO:0000256" key="2">
    <source>
        <dbReference type="ARBA" id="ARBA00004921"/>
    </source>
</evidence>
<dbReference type="PANTHER" id="PTHR43161:SF25">
    <property type="entry name" value="ALCOHOL DEHYDROGENASE, PUTATIVE (AFU_ORTHOLOGUE AFUA_1G14390)-RELATED"/>
    <property type="match status" value="1"/>
</dbReference>
<evidence type="ECO:0000256" key="6">
    <source>
        <dbReference type="ARBA" id="ARBA00023002"/>
    </source>
</evidence>
<evidence type="ECO:0000256" key="3">
    <source>
        <dbReference type="ARBA" id="ARBA00008072"/>
    </source>
</evidence>
<dbReference type="InterPro" id="IPR045306">
    <property type="entry name" value="SDH-like"/>
</dbReference>
<gene>
    <name evidence="11" type="ORF">BDW02DRAFT_566628</name>
</gene>
<evidence type="ECO:0000256" key="4">
    <source>
        <dbReference type="ARBA" id="ARBA00022723"/>
    </source>
</evidence>
<feature type="domain" description="Alcohol dehydrogenase-like C-terminal" evidence="9">
    <location>
        <begin position="191"/>
        <end position="338"/>
    </location>
</feature>
<dbReference type="GO" id="GO:0006062">
    <property type="term" value="P:sorbitol catabolic process"/>
    <property type="evidence" value="ECO:0007669"/>
    <property type="project" value="TreeGrafter"/>
</dbReference>
<dbReference type="EMBL" id="ML975268">
    <property type="protein sequence ID" value="KAF1836857.1"/>
    <property type="molecule type" value="Genomic_DNA"/>
</dbReference>
<dbReference type="GO" id="GO:0008270">
    <property type="term" value="F:zinc ion binding"/>
    <property type="evidence" value="ECO:0007669"/>
    <property type="project" value="InterPro"/>
</dbReference>
<feature type="domain" description="Alcohol dehydrogenase-like N-terminal" evidence="10">
    <location>
        <begin position="36"/>
        <end position="153"/>
    </location>
</feature>
<keyword evidence="6" id="KW-0560">Oxidoreductase</keyword>
<evidence type="ECO:0000256" key="1">
    <source>
        <dbReference type="ARBA" id="ARBA00001947"/>
    </source>
</evidence>
<dbReference type="InterPro" id="IPR013154">
    <property type="entry name" value="ADH-like_N"/>
</dbReference>
<dbReference type="PANTHER" id="PTHR43161">
    <property type="entry name" value="SORBITOL DEHYDROGENASE"/>
    <property type="match status" value="1"/>
</dbReference>
<dbReference type="CDD" id="cd05285">
    <property type="entry name" value="sorbitol_DH"/>
    <property type="match status" value="1"/>
</dbReference>
<name>A0A6A5KLM7_9PLEO</name>
<dbReference type="SUPFAM" id="SSF51735">
    <property type="entry name" value="NAD(P)-binding Rossmann-fold domains"/>
    <property type="match status" value="1"/>
</dbReference>
<dbReference type="Proteomes" id="UP000800040">
    <property type="component" value="Unassembled WGS sequence"/>
</dbReference>
<dbReference type="InterPro" id="IPR011032">
    <property type="entry name" value="GroES-like_sf"/>
</dbReference>
<dbReference type="GO" id="GO:0003939">
    <property type="term" value="F:L-iditol 2-dehydrogenase (NAD+) activity"/>
    <property type="evidence" value="ECO:0007669"/>
    <property type="project" value="TreeGrafter"/>
</dbReference>
<comment type="pathway">
    <text evidence="2">Carbohydrate degradation.</text>
</comment>
<evidence type="ECO:0000313" key="11">
    <source>
        <dbReference type="EMBL" id="KAF1836857.1"/>
    </source>
</evidence>
<dbReference type="InterPro" id="IPR036291">
    <property type="entry name" value="NAD(P)-bd_dom_sf"/>
</dbReference>
<evidence type="ECO:0000259" key="10">
    <source>
        <dbReference type="Pfam" id="PF08240"/>
    </source>
</evidence>
<evidence type="ECO:0000313" key="12">
    <source>
        <dbReference type="Proteomes" id="UP000800040"/>
    </source>
</evidence>
<dbReference type="Gene3D" id="3.40.50.720">
    <property type="entry name" value="NAD(P)-binding Rossmann-like Domain"/>
    <property type="match status" value="1"/>
</dbReference>